<dbReference type="InterPro" id="IPR001387">
    <property type="entry name" value="Cro/C1-type_HTH"/>
</dbReference>
<dbReference type="EMBL" id="JAGSXH010000089">
    <property type="protein sequence ID" value="MBS2965550.1"/>
    <property type="molecule type" value="Genomic_DNA"/>
</dbReference>
<dbReference type="AlphaFoldDB" id="A0A8J7WTR2"/>
<evidence type="ECO:0000313" key="4">
    <source>
        <dbReference type="Proteomes" id="UP000677913"/>
    </source>
</evidence>
<feature type="domain" description="HTH cro/C1-type" evidence="2">
    <location>
        <begin position="22"/>
        <end position="65"/>
    </location>
</feature>
<dbReference type="Proteomes" id="UP000677913">
    <property type="component" value="Unassembled WGS sequence"/>
</dbReference>
<dbReference type="SMART" id="SM00530">
    <property type="entry name" value="HTH_XRE"/>
    <property type="match status" value="1"/>
</dbReference>
<dbReference type="RefSeq" id="WP_211469905.1">
    <property type="nucleotide sequence ID" value="NZ_JAGSXH010000089.1"/>
</dbReference>
<proteinExistence type="predicted"/>
<accession>A0A8J7WTR2</accession>
<evidence type="ECO:0000313" key="3">
    <source>
        <dbReference type="EMBL" id="MBS2965550.1"/>
    </source>
</evidence>
<feature type="region of interest" description="Disordered" evidence="1">
    <location>
        <begin position="87"/>
        <end position="113"/>
    </location>
</feature>
<dbReference type="InterPro" id="IPR010982">
    <property type="entry name" value="Lambda_DNA-bd_dom_sf"/>
</dbReference>
<dbReference type="GO" id="GO:0003677">
    <property type="term" value="F:DNA binding"/>
    <property type="evidence" value="ECO:0007669"/>
    <property type="project" value="InterPro"/>
</dbReference>
<protein>
    <submittedName>
        <fullName evidence="3">Helix-turn-helix transcriptional regulator</fullName>
    </submittedName>
</protein>
<dbReference type="Gene3D" id="1.10.260.40">
    <property type="entry name" value="lambda repressor-like DNA-binding domains"/>
    <property type="match status" value="1"/>
</dbReference>
<evidence type="ECO:0000259" key="2">
    <source>
        <dbReference type="PROSITE" id="PS50943"/>
    </source>
</evidence>
<sequence>MGQQPRPLDPSGSPKALFGFHVRRLREISRLSQAQLGAKLHVAGETVGTWEKGRSLPDAKVAQQLDTQLDGHGLLLAAWSLAASHHGARQKKQDPLTSPDIGEPSPWGEDYPYGGPFDDAAREALRLSDWAESLDTGNAAIEELRIRTRQLAHACLCRSPISAFADARALGRELFALVRAHREPSQARRLYRLIGAMCVIQAWLAGDLDAPDVAELYIHSATAFAAHAGDPELDAWIASARCKAAYHSGDYAGAARCARGVPVCAASGTAAVMLACQEADAWARLGVARAARDALRRASLLSERVTGADAIGGLLGCPQVRRANYAAQICLRLGDLDAALREIQCALRAARHEPAAGACVISHARLTHVLICLQQRDLDRAGLAAGPLLSLPPDQRMATLIARVRTLLDVLDGPAFRADARAASLREAFAGFCDPAPGCVSAALPQQAAATSAS</sequence>
<dbReference type="PROSITE" id="PS50943">
    <property type="entry name" value="HTH_CROC1"/>
    <property type="match status" value="1"/>
</dbReference>
<keyword evidence="4" id="KW-1185">Reference proteome</keyword>
<dbReference type="SUPFAM" id="SSF47413">
    <property type="entry name" value="lambda repressor-like DNA-binding domains"/>
    <property type="match status" value="1"/>
</dbReference>
<organism evidence="3 4">
    <name type="scientific">Actinocrinis puniceicyclus</name>
    <dbReference type="NCBI Taxonomy" id="977794"/>
    <lineage>
        <taxon>Bacteria</taxon>
        <taxon>Bacillati</taxon>
        <taxon>Actinomycetota</taxon>
        <taxon>Actinomycetes</taxon>
        <taxon>Catenulisporales</taxon>
        <taxon>Actinospicaceae</taxon>
        <taxon>Actinocrinis</taxon>
    </lineage>
</organism>
<dbReference type="CDD" id="cd00093">
    <property type="entry name" value="HTH_XRE"/>
    <property type="match status" value="1"/>
</dbReference>
<evidence type="ECO:0000256" key="1">
    <source>
        <dbReference type="SAM" id="MobiDB-lite"/>
    </source>
</evidence>
<name>A0A8J7WTR2_9ACTN</name>
<comment type="caution">
    <text evidence="3">The sequence shown here is derived from an EMBL/GenBank/DDBJ whole genome shotgun (WGS) entry which is preliminary data.</text>
</comment>
<reference evidence="3" key="1">
    <citation type="submission" date="2021-04" db="EMBL/GenBank/DDBJ databases">
        <title>Genome based classification of Actinospica acidithermotolerans sp. nov., an actinobacterium isolated from an Indonesian hot spring.</title>
        <authorList>
            <person name="Kusuma A.B."/>
            <person name="Putra K.E."/>
            <person name="Nafisah S."/>
            <person name="Loh J."/>
            <person name="Nouioui I."/>
            <person name="Goodfellow M."/>
        </authorList>
    </citation>
    <scope>NUCLEOTIDE SEQUENCE</scope>
    <source>
        <strain evidence="3">DSM 45618</strain>
    </source>
</reference>
<gene>
    <name evidence="3" type="ORF">KGA66_21045</name>
</gene>
<dbReference type="Pfam" id="PF13560">
    <property type="entry name" value="HTH_31"/>
    <property type="match status" value="1"/>
</dbReference>